<dbReference type="Pfam" id="PF00092">
    <property type="entry name" value="VWA"/>
    <property type="match status" value="2"/>
</dbReference>
<evidence type="ECO:0000313" key="9">
    <source>
        <dbReference type="Ensembl" id="ENSMZEP00005018170.1"/>
    </source>
</evidence>
<dbReference type="InterPro" id="IPR050525">
    <property type="entry name" value="ECM_Assembly_Org"/>
</dbReference>
<evidence type="ECO:0000256" key="7">
    <source>
        <dbReference type="ARBA" id="ARBA00023119"/>
    </source>
</evidence>
<dbReference type="Ensembl" id="ENSMZET00005018759.1">
    <property type="protein sequence ID" value="ENSMZEP00005018170.1"/>
    <property type="gene ID" value="ENSMZEG00005013647.1"/>
</dbReference>
<keyword evidence="7" id="KW-0176">Collagen</keyword>
<evidence type="ECO:0000256" key="3">
    <source>
        <dbReference type="ARBA" id="ARBA00022530"/>
    </source>
</evidence>
<evidence type="ECO:0000256" key="5">
    <source>
        <dbReference type="ARBA" id="ARBA00022737"/>
    </source>
</evidence>
<keyword evidence="6" id="KW-0130">Cell adhesion</keyword>
<dbReference type="InterPro" id="IPR036465">
    <property type="entry name" value="vWFA_dom_sf"/>
</dbReference>
<keyword evidence="4" id="KW-0732">Signal</keyword>
<dbReference type="FunFam" id="3.40.50.410:FF:000003">
    <property type="entry name" value="Collagen type VI alpha 3 chain"/>
    <property type="match status" value="1"/>
</dbReference>
<dbReference type="AlphaFoldDB" id="A0A3P9C7B4"/>
<dbReference type="PANTHER" id="PTHR24020:SF13">
    <property type="entry name" value="COLLAGEN ALPHA-3(VI) CHAIN"/>
    <property type="match status" value="1"/>
</dbReference>
<keyword evidence="5" id="KW-0677">Repeat</keyword>
<protein>
    <recommendedName>
        <fullName evidence="8">VWFA domain-containing protein</fullName>
    </recommendedName>
</protein>
<dbReference type="InterPro" id="IPR002035">
    <property type="entry name" value="VWF_A"/>
</dbReference>
<evidence type="ECO:0000259" key="8">
    <source>
        <dbReference type="PROSITE" id="PS50234"/>
    </source>
</evidence>
<reference evidence="9" key="2">
    <citation type="submission" date="2025-08" db="UniProtKB">
        <authorList>
            <consortium name="Ensembl"/>
        </authorList>
    </citation>
    <scope>IDENTIFICATION</scope>
</reference>
<evidence type="ECO:0000256" key="4">
    <source>
        <dbReference type="ARBA" id="ARBA00022729"/>
    </source>
</evidence>
<sequence length="326" mass="34865">MEYGRPHTEFQLNSYKTAQGVLAHIKAMSYRGGGTRTGLGLDFLIHTHLTAASGSRAADGVAQVVVVLTDGRSQDDVAEPAQVLRMAGVEMFAVGVQDAVDWELREMASQPQSTHVFSFHFVLFSLSLLKAQDTADLVLLIDGSQNIGAANFPYVRELVLRIIERLDVGRDTVRVALVLYNSSPEIKFYLNSFYSKSSLLDAVKALTYTGGDESNLGAALEEVAESLLSETSGGRADEGVPQMLVVITAGPSTDDTGAGDRALKRASVITFGVAIGDTATADLETIATDISFVQSASDVREVANIGDQLLPLINGNIFSEFCQPKT</sequence>
<reference evidence="9" key="3">
    <citation type="submission" date="2025-09" db="UniProtKB">
        <authorList>
            <consortium name="Ensembl"/>
        </authorList>
    </citation>
    <scope>IDENTIFICATION</scope>
</reference>
<evidence type="ECO:0000256" key="2">
    <source>
        <dbReference type="ARBA" id="ARBA00022525"/>
    </source>
</evidence>
<keyword evidence="2" id="KW-0964">Secreted</keyword>
<organism evidence="9 10">
    <name type="scientific">Maylandia zebra</name>
    <name type="common">zebra mbuna</name>
    <dbReference type="NCBI Taxonomy" id="106582"/>
    <lineage>
        <taxon>Eukaryota</taxon>
        <taxon>Metazoa</taxon>
        <taxon>Chordata</taxon>
        <taxon>Craniata</taxon>
        <taxon>Vertebrata</taxon>
        <taxon>Euteleostomi</taxon>
        <taxon>Actinopterygii</taxon>
        <taxon>Neopterygii</taxon>
        <taxon>Teleostei</taxon>
        <taxon>Neoteleostei</taxon>
        <taxon>Acanthomorphata</taxon>
        <taxon>Ovalentaria</taxon>
        <taxon>Cichlomorphae</taxon>
        <taxon>Cichliformes</taxon>
        <taxon>Cichlidae</taxon>
        <taxon>African cichlids</taxon>
        <taxon>Pseudocrenilabrinae</taxon>
        <taxon>Haplochromini</taxon>
        <taxon>Maylandia</taxon>
        <taxon>Maylandia zebra complex</taxon>
    </lineage>
</organism>
<dbReference type="PROSITE" id="PS50234">
    <property type="entry name" value="VWFA"/>
    <property type="match status" value="2"/>
</dbReference>
<dbReference type="SMART" id="SM00327">
    <property type="entry name" value="VWA"/>
    <property type="match status" value="2"/>
</dbReference>
<reference evidence="9 10" key="1">
    <citation type="journal article" date="2014" name="Nature">
        <title>The genomic substrate for adaptive radiation in African cichlid fish.</title>
        <authorList>
            <person name="Brawand D."/>
            <person name="Wagner C.E."/>
            <person name="Li Y.I."/>
            <person name="Malinsky M."/>
            <person name="Keller I."/>
            <person name="Fan S."/>
            <person name="Simakov O."/>
            <person name="Ng A.Y."/>
            <person name="Lim Z.W."/>
            <person name="Bezault E."/>
            <person name="Turner-Maier J."/>
            <person name="Johnson J."/>
            <person name="Alcazar R."/>
            <person name="Noh H.J."/>
            <person name="Russell P."/>
            <person name="Aken B."/>
            <person name="Alfoldi J."/>
            <person name="Amemiya C."/>
            <person name="Azzouzi N."/>
            <person name="Baroiller J.F."/>
            <person name="Barloy-Hubler F."/>
            <person name="Berlin A."/>
            <person name="Bloomquist R."/>
            <person name="Carleton K.L."/>
            <person name="Conte M.A."/>
            <person name="D'Cotta H."/>
            <person name="Eshel O."/>
            <person name="Gaffney L."/>
            <person name="Galibert F."/>
            <person name="Gante H.F."/>
            <person name="Gnerre S."/>
            <person name="Greuter L."/>
            <person name="Guyon R."/>
            <person name="Haddad N.S."/>
            <person name="Haerty W."/>
            <person name="Harris R.M."/>
            <person name="Hofmann H.A."/>
            <person name="Hourlier T."/>
            <person name="Hulata G."/>
            <person name="Jaffe D.B."/>
            <person name="Lara M."/>
            <person name="Lee A.P."/>
            <person name="MacCallum I."/>
            <person name="Mwaiko S."/>
            <person name="Nikaido M."/>
            <person name="Nishihara H."/>
            <person name="Ozouf-Costaz C."/>
            <person name="Penman D.J."/>
            <person name="Przybylski D."/>
            <person name="Rakotomanga M."/>
            <person name="Renn S.C.P."/>
            <person name="Ribeiro F.J."/>
            <person name="Ron M."/>
            <person name="Salzburger W."/>
            <person name="Sanchez-Pulido L."/>
            <person name="Santos M.E."/>
            <person name="Searle S."/>
            <person name="Sharpe T."/>
            <person name="Swofford R."/>
            <person name="Tan F.J."/>
            <person name="Williams L."/>
            <person name="Young S."/>
            <person name="Yin S."/>
            <person name="Okada N."/>
            <person name="Kocher T.D."/>
            <person name="Miska E.A."/>
            <person name="Lander E.S."/>
            <person name="Venkatesh B."/>
            <person name="Fernald R.D."/>
            <person name="Meyer A."/>
            <person name="Ponting C.P."/>
            <person name="Streelman J.T."/>
            <person name="Lindblad-Toh K."/>
            <person name="Seehausen O."/>
            <person name="Di Palma F."/>
        </authorList>
    </citation>
    <scope>NUCLEOTIDE SEQUENCE</scope>
</reference>
<dbReference type="PRINTS" id="PR00453">
    <property type="entry name" value="VWFADOMAIN"/>
</dbReference>
<comment type="subcellular location">
    <subcellularLocation>
        <location evidence="1">Secreted</location>
        <location evidence="1">Extracellular space</location>
        <location evidence="1">Extracellular matrix</location>
    </subcellularLocation>
</comment>
<dbReference type="GO" id="GO:0005615">
    <property type="term" value="C:extracellular space"/>
    <property type="evidence" value="ECO:0007669"/>
    <property type="project" value="TreeGrafter"/>
</dbReference>
<keyword evidence="10" id="KW-1185">Reference proteome</keyword>
<dbReference type="GO" id="GO:0007155">
    <property type="term" value="P:cell adhesion"/>
    <property type="evidence" value="ECO:0007669"/>
    <property type="project" value="UniProtKB-KW"/>
</dbReference>
<dbReference type="Gene3D" id="3.40.50.410">
    <property type="entry name" value="von Willebrand factor, type A domain"/>
    <property type="match status" value="2"/>
</dbReference>
<keyword evidence="3" id="KW-0272">Extracellular matrix</keyword>
<proteinExistence type="predicted"/>
<feature type="domain" description="VWFA" evidence="8">
    <location>
        <begin position="136"/>
        <end position="309"/>
    </location>
</feature>
<evidence type="ECO:0000313" key="10">
    <source>
        <dbReference type="Proteomes" id="UP000265160"/>
    </source>
</evidence>
<dbReference type="GO" id="GO:0005581">
    <property type="term" value="C:collagen trimer"/>
    <property type="evidence" value="ECO:0007669"/>
    <property type="project" value="UniProtKB-KW"/>
</dbReference>
<dbReference type="Proteomes" id="UP000265160">
    <property type="component" value="LG16"/>
</dbReference>
<accession>A0A3P9C7B4</accession>
<dbReference type="GeneTree" id="ENSGT00940000156462"/>
<evidence type="ECO:0000256" key="1">
    <source>
        <dbReference type="ARBA" id="ARBA00004498"/>
    </source>
</evidence>
<dbReference type="PANTHER" id="PTHR24020">
    <property type="entry name" value="COLLAGEN ALPHA"/>
    <property type="match status" value="1"/>
</dbReference>
<name>A0A3P9C7B4_9CICH</name>
<evidence type="ECO:0000256" key="6">
    <source>
        <dbReference type="ARBA" id="ARBA00022889"/>
    </source>
</evidence>
<feature type="domain" description="VWFA" evidence="8">
    <location>
        <begin position="1"/>
        <end position="138"/>
    </location>
</feature>
<dbReference type="SUPFAM" id="SSF53300">
    <property type="entry name" value="vWA-like"/>
    <property type="match status" value="2"/>
</dbReference>